<gene>
    <name evidence="3" type="ORF">DSM106972_097830</name>
</gene>
<feature type="region of interest" description="Disordered" evidence="1">
    <location>
        <begin position="85"/>
        <end position="115"/>
    </location>
</feature>
<evidence type="ECO:0000313" key="4">
    <source>
        <dbReference type="Proteomes" id="UP000271624"/>
    </source>
</evidence>
<reference evidence="3" key="1">
    <citation type="submission" date="2018-12" db="EMBL/GenBank/DDBJ databases">
        <authorList>
            <person name="Will S."/>
            <person name="Neumann-Schaal M."/>
            <person name="Henke P."/>
        </authorList>
    </citation>
    <scope>NUCLEOTIDE SEQUENCE</scope>
    <source>
        <strain evidence="3">PCC 7102</strain>
    </source>
</reference>
<evidence type="ECO:0000313" key="3">
    <source>
        <dbReference type="EMBL" id="RUS92888.1"/>
    </source>
</evidence>
<keyword evidence="2" id="KW-0812">Transmembrane</keyword>
<keyword evidence="2" id="KW-1133">Transmembrane helix</keyword>
<keyword evidence="2" id="KW-0472">Membrane</keyword>
<protein>
    <submittedName>
        <fullName evidence="3">Uncharacterized protein</fullName>
    </submittedName>
</protein>
<organism evidence="3 4">
    <name type="scientific">Dulcicalothrix desertica PCC 7102</name>
    <dbReference type="NCBI Taxonomy" id="232991"/>
    <lineage>
        <taxon>Bacteria</taxon>
        <taxon>Bacillati</taxon>
        <taxon>Cyanobacteriota</taxon>
        <taxon>Cyanophyceae</taxon>
        <taxon>Nostocales</taxon>
        <taxon>Calotrichaceae</taxon>
        <taxon>Dulcicalothrix</taxon>
    </lineage>
</organism>
<dbReference type="EMBL" id="RSCL01000066">
    <property type="protein sequence ID" value="RUS92888.1"/>
    <property type="molecule type" value="Genomic_DNA"/>
</dbReference>
<reference evidence="3" key="2">
    <citation type="journal article" date="2019" name="Genome Biol. Evol.">
        <title>Day and night: Metabolic profiles and evolutionary relationships of six axenic non-marine cyanobacteria.</title>
        <authorList>
            <person name="Will S.E."/>
            <person name="Henke P."/>
            <person name="Boedeker C."/>
            <person name="Huang S."/>
            <person name="Brinkmann H."/>
            <person name="Rohde M."/>
            <person name="Jarek M."/>
            <person name="Friedl T."/>
            <person name="Seufert S."/>
            <person name="Schumacher M."/>
            <person name="Overmann J."/>
            <person name="Neumann-Schaal M."/>
            <person name="Petersen J."/>
        </authorList>
    </citation>
    <scope>NUCLEOTIDE SEQUENCE [LARGE SCALE GENOMIC DNA]</scope>
    <source>
        <strain evidence="3">PCC 7102</strain>
    </source>
</reference>
<feature type="transmembrane region" description="Helical" evidence="2">
    <location>
        <begin position="20"/>
        <end position="39"/>
    </location>
</feature>
<accession>A0A433UGE2</accession>
<evidence type="ECO:0000256" key="1">
    <source>
        <dbReference type="SAM" id="MobiDB-lite"/>
    </source>
</evidence>
<proteinExistence type="predicted"/>
<dbReference type="AlphaFoldDB" id="A0A433UGE2"/>
<evidence type="ECO:0000256" key="2">
    <source>
        <dbReference type="SAM" id="Phobius"/>
    </source>
</evidence>
<dbReference type="RefSeq" id="WP_127087675.1">
    <property type="nucleotide sequence ID" value="NZ_RSCL01000066.1"/>
</dbReference>
<dbReference type="Proteomes" id="UP000271624">
    <property type="component" value="Unassembled WGS sequence"/>
</dbReference>
<comment type="caution">
    <text evidence="3">The sequence shown here is derived from an EMBL/GenBank/DDBJ whole genome shotgun (WGS) entry which is preliminary data.</text>
</comment>
<name>A0A433UGE2_9CYAN</name>
<dbReference type="OrthoDB" id="9895970at2"/>
<sequence>MQSIKNLLKIEYKESKIKTLLLRGFISWTLLIIIVTLGIQNSCNPIYKSHNWSQFTKCKETVVAENTSSSNNFVRYTDKPVNLTPTYNNSKKGSDNVTKPVPPAPKYKNQDRGSDGISQKELVAVATTAAVTVPMAILEAPALTVAGVSLAIWFVVRKSLEAIS</sequence>
<keyword evidence="4" id="KW-1185">Reference proteome</keyword>
<feature type="compositionally biased region" description="Polar residues" evidence="1">
    <location>
        <begin position="85"/>
        <end position="97"/>
    </location>
</feature>